<dbReference type="Proteomes" id="UP001218188">
    <property type="component" value="Unassembled WGS sequence"/>
</dbReference>
<accession>A0AAD6X274</accession>
<dbReference type="InterPro" id="IPR046521">
    <property type="entry name" value="DUF6698"/>
</dbReference>
<organism evidence="1 2">
    <name type="scientific">Mycena alexandri</name>
    <dbReference type="NCBI Taxonomy" id="1745969"/>
    <lineage>
        <taxon>Eukaryota</taxon>
        <taxon>Fungi</taxon>
        <taxon>Dikarya</taxon>
        <taxon>Basidiomycota</taxon>
        <taxon>Agaricomycotina</taxon>
        <taxon>Agaricomycetes</taxon>
        <taxon>Agaricomycetidae</taxon>
        <taxon>Agaricales</taxon>
        <taxon>Marasmiineae</taxon>
        <taxon>Mycenaceae</taxon>
        <taxon>Mycena</taxon>
    </lineage>
</organism>
<comment type="caution">
    <text evidence="1">The sequence shown here is derived from an EMBL/GenBank/DDBJ whole genome shotgun (WGS) entry which is preliminary data.</text>
</comment>
<gene>
    <name evidence="1" type="ORF">C8F04DRAFT_668433</name>
</gene>
<name>A0AAD6X274_9AGAR</name>
<sequence>MLATSPSTADVIREFWKDSAQWACLQKMFREAATNARQSDTTSLKHKLHYLLADPLQSLVPKITEGGSNKTQESETGPVPTAAATTALKALMKAKTVDGKKNAHTAGQYPSCFYSEGSYDPRDPSKGLFRSPFLIRVARHIWTTPTTAFDDSGKVPKNCKARAHAQLTWEGEMTGYICGQARTVISTSDWTSKDGAYNYERMFKSAIKLFEKKDDAWVTDTLAFYQRPGIWVPRRLRRR</sequence>
<keyword evidence="2" id="KW-1185">Reference proteome</keyword>
<dbReference type="AlphaFoldDB" id="A0AAD6X274"/>
<dbReference type="EMBL" id="JARJCM010000076">
    <property type="protein sequence ID" value="KAJ7032121.1"/>
    <property type="molecule type" value="Genomic_DNA"/>
</dbReference>
<reference evidence="1" key="1">
    <citation type="submission" date="2023-03" db="EMBL/GenBank/DDBJ databases">
        <title>Massive genome expansion in bonnet fungi (Mycena s.s.) driven by repeated elements and novel gene families across ecological guilds.</title>
        <authorList>
            <consortium name="Lawrence Berkeley National Laboratory"/>
            <person name="Harder C.B."/>
            <person name="Miyauchi S."/>
            <person name="Viragh M."/>
            <person name="Kuo A."/>
            <person name="Thoen E."/>
            <person name="Andreopoulos B."/>
            <person name="Lu D."/>
            <person name="Skrede I."/>
            <person name="Drula E."/>
            <person name="Henrissat B."/>
            <person name="Morin E."/>
            <person name="Kohler A."/>
            <person name="Barry K."/>
            <person name="LaButti K."/>
            <person name="Morin E."/>
            <person name="Salamov A."/>
            <person name="Lipzen A."/>
            <person name="Mereny Z."/>
            <person name="Hegedus B."/>
            <person name="Baldrian P."/>
            <person name="Stursova M."/>
            <person name="Weitz H."/>
            <person name="Taylor A."/>
            <person name="Grigoriev I.V."/>
            <person name="Nagy L.G."/>
            <person name="Martin F."/>
            <person name="Kauserud H."/>
        </authorList>
    </citation>
    <scope>NUCLEOTIDE SEQUENCE</scope>
    <source>
        <strain evidence="1">CBHHK200</strain>
    </source>
</reference>
<evidence type="ECO:0000313" key="2">
    <source>
        <dbReference type="Proteomes" id="UP001218188"/>
    </source>
</evidence>
<protein>
    <submittedName>
        <fullName evidence="1">Uncharacterized protein</fullName>
    </submittedName>
</protein>
<proteinExistence type="predicted"/>
<dbReference type="Pfam" id="PF20414">
    <property type="entry name" value="DUF6698"/>
    <property type="match status" value="1"/>
</dbReference>
<evidence type="ECO:0000313" key="1">
    <source>
        <dbReference type="EMBL" id="KAJ7032121.1"/>
    </source>
</evidence>